<evidence type="ECO:0000256" key="1">
    <source>
        <dbReference type="SAM" id="MobiDB-lite"/>
    </source>
</evidence>
<keyword evidence="3" id="KW-1185">Reference proteome</keyword>
<gene>
    <name evidence="2" type="ORF">JYU34_006601</name>
</gene>
<accession>A0ABQ7QSF6</accession>
<comment type="caution">
    <text evidence="2">The sequence shown here is derived from an EMBL/GenBank/DDBJ whole genome shotgun (WGS) entry which is preliminary data.</text>
</comment>
<feature type="region of interest" description="Disordered" evidence="1">
    <location>
        <begin position="1"/>
        <end position="57"/>
    </location>
</feature>
<evidence type="ECO:0000313" key="2">
    <source>
        <dbReference type="EMBL" id="KAG7307974.1"/>
    </source>
</evidence>
<proteinExistence type="predicted"/>
<organism evidence="2 3">
    <name type="scientific">Plutella xylostella</name>
    <name type="common">Diamondback moth</name>
    <name type="synonym">Plutella maculipennis</name>
    <dbReference type="NCBI Taxonomy" id="51655"/>
    <lineage>
        <taxon>Eukaryota</taxon>
        <taxon>Metazoa</taxon>
        <taxon>Ecdysozoa</taxon>
        <taxon>Arthropoda</taxon>
        <taxon>Hexapoda</taxon>
        <taxon>Insecta</taxon>
        <taxon>Pterygota</taxon>
        <taxon>Neoptera</taxon>
        <taxon>Endopterygota</taxon>
        <taxon>Lepidoptera</taxon>
        <taxon>Glossata</taxon>
        <taxon>Ditrysia</taxon>
        <taxon>Yponomeutoidea</taxon>
        <taxon>Plutellidae</taxon>
        <taxon>Plutella</taxon>
    </lineage>
</organism>
<sequence length="57" mass="6066">MQPHPPQCIDASKGWADAAPLSGGGRMSSPLQHNTGEHCPDTSQTLRLQISLMPNAK</sequence>
<name>A0ABQ7QSF6_PLUXY</name>
<protein>
    <submittedName>
        <fullName evidence="2">Uncharacterized protein</fullName>
    </submittedName>
</protein>
<reference evidence="2 3" key="1">
    <citation type="submission" date="2021-06" db="EMBL/GenBank/DDBJ databases">
        <title>A haploid diamondback moth (Plutella xylostella L.) genome assembly resolves 31 chromosomes and identifies a diamide resistance mutation.</title>
        <authorList>
            <person name="Ward C.M."/>
            <person name="Perry K.D."/>
            <person name="Baker G."/>
            <person name="Powis K."/>
            <person name="Heckel D.G."/>
            <person name="Baxter S.W."/>
        </authorList>
    </citation>
    <scope>NUCLEOTIDE SEQUENCE [LARGE SCALE GENOMIC DNA]</scope>
    <source>
        <strain evidence="2 3">LV</strain>
        <tissue evidence="2">Single pupa</tissue>
    </source>
</reference>
<evidence type="ECO:0000313" key="3">
    <source>
        <dbReference type="Proteomes" id="UP000823941"/>
    </source>
</evidence>
<dbReference type="EMBL" id="JAHIBW010000009">
    <property type="protein sequence ID" value="KAG7307974.1"/>
    <property type="molecule type" value="Genomic_DNA"/>
</dbReference>
<dbReference type="Proteomes" id="UP000823941">
    <property type="component" value="Chromosome 9"/>
</dbReference>